<reference evidence="2 3" key="1">
    <citation type="submission" date="2019-05" db="EMBL/GenBank/DDBJ databases">
        <authorList>
            <person name="Zhou X."/>
        </authorList>
    </citation>
    <scope>NUCLEOTIDE SEQUENCE [LARGE SCALE GENOMIC DNA]</scope>
    <source>
        <strain evidence="2 3">DSM 432</strain>
    </source>
</reference>
<sequence>MASNAHVLFSIIAGLALWCGPGWLIARAVMIRRVPAIVLAPALGWAVENMAMLAVAPMIGLSPSAILLVTALVCVGAPLLRRGRTAPPTTDAGARLVLPALALAALLACIPAAAVLPKVGADGAVALATPIYDHAKIALVDEIARHGVVPPANPVFGSGGAPGVISYYYLWHFGAAQLVILTGATGWEADAATTFFSAFAALALVAGIAFRFHPSAMAPLLALAAAASGSLRPLLASLFGATRVDQAIEPATGLAGVLYQASWSPHHVASASCAVLAVWLLAQARSRPSPGTAVVLALLVAAGFDSSLWVGGVTFALAAGAAVLVLAARRPSEARGRFLALVGAVAIGAGVLVAPILLAQLQVAMARGGGPPIRIEPFAVLGPAIPAGLRMFFDIPAYWLVLLPIEFPAIAFAGSVGLVMALRRRHGPQPDTNRLAAALGTLSLGALAVSAFLVSTAGENNDLGWRAVLPAVLVLSGFAGAAMGGVLQRRRWLAMGVAALLIAAGLPDSVALASGNLRGVRSMDSGTFAGDPTLWAAVRREVAADVRIASNPGRLEQLTPWPINLSWALLSQRRSCFAGPEMALAFAPLTPKQRADATDLFARVFAGGGTSADLAQMHQNFGCGAAVVTAQDGAWRNDPFAASPLFRLAQEEEGRWRIYVAATQGGTAP</sequence>
<feature type="transmembrane region" description="Helical" evidence="1">
    <location>
        <begin position="165"/>
        <end position="184"/>
    </location>
</feature>
<feature type="transmembrane region" description="Helical" evidence="1">
    <location>
        <begin position="191"/>
        <end position="210"/>
    </location>
</feature>
<feature type="transmembrane region" description="Helical" evidence="1">
    <location>
        <begin position="492"/>
        <end position="513"/>
    </location>
</feature>
<evidence type="ECO:0000313" key="2">
    <source>
        <dbReference type="EMBL" id="TLX43734.1"/>
    </source>
</evidence>
<keyword evidence="1" id="KW-0472">Membrane</keyword>
<dbReference type="Proteomes" id="UP000305131">
    <property type="component" value="Unassembled WGS sequence"/>
</dbReference>
<organism evidence="2 3">
    <name type="scientific">Xanthobacter autotrophicus</name>
    <dbReference type="NCBI Taxonomy" id="280"/>
    <lineage>
        <taxon>Bacteria</taxon>
        <taxon>Pseudomonadati</taxon>
        <taxon>Pseudomonadota</taxon>
        <taxon>Alphaproteobacteria</taxon>
        <taxon>Hyphomicrobiales</taxon>
        <taxon>Xanthobacteraceae</taxon>
        <taxon>Xanthobacter</taxon>
    </lineage>
</organism>
<evidence type="ECO:0000256" key="1">
    <source>
        <dbReference type="SAM" id="Phobius"/>
    </source>
</evidence>
<keyword evidence="1" id="KW-1133">Transmembrane helix</keyword>
<feature type="transmembrane region" description="Helical" evidence="1">
    <location>
        <begin position="338"/>
        <end position="358"/>
    </location>
</feature>
<gene>
    <name evidence="2" type="ORF">FBQ73_06410</name>
</gene>
<protein>
    <recommendedName>
        <fullName evidence="4">Glycosyltransferase RgtA/B/C/D-like domain-containing protein</fullName>
    </recommendedName>
</protein>
<feature type="transmembrane region" description="Helical" evidence="1">
    <location>
        <begin position="434"/>
        <end position="455"/>
    </location>
</feature>
<dbReference type="EMBL" id="VAUP01000015">
    <property type="protein sequence ID" value="TLX43734.1"/>
    <property type="molecule type" value="Genomic_DNA"/>
</dbReference>
<feature type="transmembrane region" description="Helical" evidence="1">
    <location>
        <begin position="467"/>
        <end position="487"/>
    </location>
</feature>
<accession>A0A6C1KL08</accession>
<evidence type="ECO:0000313" key="3">
    <source>
        <dbReference type="Proteomes" id="UP000305131"/>
    </source>
</evidence>
<evidence type="ECO:0008006" key="4">
    <source>
        <dbReference type="Google" id="ProtNLM"/>
    </source>
</evidence>
<feature type="transmembrane region" description="Helical" evidence="1">
    <location>
        <begin position="61"/>
        <end position="80"/>
    </location>
</feature>
<keyword evidence="1" id="KW-0812">Transmembrane</keyword>
<feature type="transmembrane region" description="Helical" evidence="1">
    <location>
        <begin position="306"/>
        <end position="326"/>
    </location>
</feature>
<dbReference type="AlphaFoldDB" id="A0A6C1KL08"/>
<feature type="transmembrane region" description="Helical" evidence="1">
    <location>
        <begin position="397"/>
        <end position="422"/>
    </location>
</feature>
<dbReference type="GeneID" id="95773093"/>
<dbReference type="RefSeq" id="WP_138398643.1">
    <property type="nucleotide sequence ID" value="NZ_JBAFVI010000001.1"/>
</dbReference>
<feature type="transmembrane region" description="Helical" evidence="1">
    <location>
        <begin position="6"/>
        <end position="25"/>
    </location>
</feature>
<comment type="caution">
    <text evidence="2">The sequence shown here is derived from an EMBL/GenBank/DDBJ whole genome shotgun (WGS) entry which is preliminary data.</text>
</comment>
<feature type="transmembrane region" description="Helical" evidence="1">
    <location>
        <begin position="92"/>
        <end position="116"/>
    </location>
</feature>
<name>A0A6C1KL08_XANAU</name>
<dbReference type="OrthoDB" id="118463at2"/>
<proteinExistence type="predicted"/>